<protein>
    <submittedName>
        <fullName evidence="1">DUF488 family protein</fullName>
    </submittedName>
</protein>
<gene>
    <name evidence="1" type="ORF">ESP57_16035</name>
</gene>
<dbReference type="OrthoDB" id="9790745at2"/>
<name>A0A4Q2JJV9_9MICO</name>
<proteinExistence type="predicted"/>
<dbReference type="PANTHER" id="PTHR36849:SF1">
    <property type="entry name" value="CYTOPLASMIC PROTEIN"/>
    <property type="match status" value="1"/>
</dbReference>
<organism evidence="1 2">
    <name type="scientific">Agromyces fucosus</name>
    <dbReference type="NCBI Taxonomy" id="41985"/>
    <lineage>
        <taxon>Bacteria</taxon>
        <taxon>Bacillati</taxon>
        <taxon>Actinomycetota</taxon>
        <taxon>Actinomycetes</taxon>
        <taxon>Micrococcales</taxon>
        <taxon>Microbacteriaceae</taxon>
        <taxon>Agromyces</taxon>
    </lineage>
</organism>
<dbReference type="AlphaFoldDB" id="A0A4Q2JJV9"/>
<dbReference type="RefSeq" id="WP_129232257.1">
    <property type="nucleotide sequence ID" value="NZ_SDPO01000004.1"/>
</dbReference>
<evidence type="ECO:0000313" key="2">
    <source>
        <dbReference type="Proteomes" id="UP000292935"/>
    </source>
</evidence>
<reference evidence="1 2" key="1">
    <citation type="submission" date="2019-01" db="EMBL/GenBank/DDBJ databases">
        <authorList>
            <person name="Li J."/>
        </authorList>
    </citation>
    <scope>NUCLEOTIDE SEQUENCE [LARGE SCALE GENOMIC DNA]</scope>
    <source>
        <strain evidence="1 2">CCUG 35506</strain>
    </source>
</reference>
<evidence type="ECO:0000313" key="1">
    <source>
        <dbReference type="EMBL" id="RXZ46417.1"/>
    </source>
</evidence>
<dbReference type="Pfam" id="PF22752">
    <property type="entry name" value="DUF488-N3i"/>
    <property type="match status" value="1"/>
</dbReference>
<dbReference type="EMBL" id="SDPO01000004">
    <property type="protein sequence ID" value="RXZ46417.1"/>
    <property type="molecule type" value="Genomic_DNA"/>
</dbReference>
<accession>A0A4Q2JJV9</accession>
<comment type="caution">
    <text evidence="1">The sequence shown here is derived from an EMBL/GenBank/DDBJ whole genome shotgun (WGS) entry which is preliminary data.</text>
</comment>
<keyword evidence="2" id="KW-1185">Reference proteome</keyword>
<dbReference type="PANTHER" id="PTHR36849">
    <property type="entry name" value="CYTOPLASMIC PROTEIN-RELATED"/>
    <property type="match status" value="1"/>
</dbReference>
<dbReference type="InterPro" id="IPR052552">
    <property type="entry name" value="YeaO-like"/>
</dbReference>
<sequence length="123" mass="14132">MVFVIKRVYDQAEASDGYRVLVDRLWPRGVSKARAELDLWDKDVAPSPDLRTEWHQNRERFDEFAARYLGELDENAAARELVDLGEKHDRVTLLFGARDEQVNHAAVLLEWLGEHGASVDRGD</sequence>
<dbReference type="Proteomes" id="UP000292935">
    <property type="component" value="Unassembled WGS sequence"/>
</dbReference>